<evidence type="ECO:0000256" key="11">
    <source>
        <dbReference type="SAM" id="MobiDB-lite"/>
    </source>
</evidence>
<dbReference type="GO" id="GO:0004386">
    <property type="term" value="F:helicase activity"/>
    <property type="evidence" value="ECO:0007669"/>
    <property type="project" value="UniProtKB-KW"/>
</dbReference>
<feature type="region of interest" description="Disordered" evidence="11">
    <location>
        <begin position="332"/>
        <end position="386"/>
    </location>
</feature>
<accession>A0AAW1NJJ2</accession>
<evidence type="ECO:0000256" key="8">
    <source>
        <dbReference type="ARBA" id="ARBA00023125"/>
    </source>
</evidence>
<dbReference type="SMART" id="SM00490">
    <property type="entry name" value="HELICc"/>
    <property type="match status" value="1"/>
</dbReference>
<name>A0AAW1NJJ2_9CHLO</name>
<feature type="region of interest" description="Disordered" evidence="11">
    <location>
        <begin position="50"/>
        <end position="276"/>
    </location>
</feature>
<protein>
    <submittedName>
        <fullName evidence="14">Uncharacterized protein</fullName>
    </submittedName>
</protein>
<keyword evidence="7" id="KW-0156">Chromatin regulator</keyword>
<sequence>MDASGRARKREQEEEARTRKRASFIAKEVRKFWGKTQRYSSLLAQRLGNTNTTNASATPAASEGGPSQPVLQANEQPLLLGSGLDAAADDSVPAQQPVSHAQPMDEDAGSDGDDAQQGDWMSEDGAERIEEDAADRDYAIRAGDHEQVDDEATLEEEEALEEAAGAPDRSRELADLENEAEMPLEQLLASYGFIMGADDEQPKDEPAVNVDQQPEPEDADLDAMASDSDEGAAVQGGDDSADNEYTRDAESEPDDEATLDEEELAAQAHGEDRQAAEAAELAELQAEADLPIEALLARYGHLREGPEAAGGEAAAAEAGAADVASAMDVDPAEPAAAGGQAAAVKDKEQPPASAKGKPKMSKNRDDESVPEGLVTGGSSGERMEGAAAMAVAAQPTGHTLQTTKVGTEVPFLLKGSLREYQHIGLDWLVTIYRRRLNGILADEMGLGKTIMTIALLGFLACEEGVWGPHLVVVPTSVMLNWEMEFKKWCPAFKLLTYYGSARERAAKRQGWSKPNAFHICITSYNLILSDAKMFRRKRWKYLILDEAHMIKNWKSQRWQTLLNFNSKRRLLITGTPLQNDLMELWSLMHFLMPQVFASHAQFKDWFHNPLLGMVEGETINKGVVDRLHGVLRPFLLRRLKSEVETQLPHKHEHVLRCRLSRRQRALYEDYMASSETRNRLSSGGFLGILNVLMQLRKVCNHPDLFEAGMLSSWEALEVQALALPEASTEPLVHLPSRDPQRGDDAYGMTLKEALGFSPSPASLHAVDATGLNIPRRETASELYWRVPDALMDLVKTAEQRAHSMDSIIREFMFAIPKARSPRPVVWCSHPDQSRALEAAQEAVTMQSMFSRRGKSLATAIARKQLFFPDRRLIQFDCGKLQELEGLLRGLRSRGSRALIFTQMARMLDILEVWLNLHAFPYLRLDGSTKPEQRQALMQRFNTNPKLLVFILSTRSGGVGMNLTGADTVIFYDSDWNPAMDAQAQDRCHRIGQTREVHIYRLVSERTVEENILSKSDQKRQLDYLAIQSGGFNTDFLQKINPADLLGGMGASKADDMRAAMRAAEDENDAAAAAAAERETAAELAEFSAEPAPGTPAADADGPGEGSMAAADGEGRGTSPGADNGRQLSRQSPPSGSQLQAAGSRPSAELADEDTDMPLALTATAAGAGGNALAALAQLENSLRPVERYAVRFLEQSQPVDMDVEAVTAAVEQELDAQEWNMQEMERQQQEQEEEMDEEGEAVRLSTWDKAAADAAFQAQRAQALEQQAALEAQLQKEAEEMERLALEQMYTLPPEPVLPQVTKSQRNKASSRTAAAASASALEEAESPRHWEGFTRKKRSRIAEDASTTGEETASWQSKRGRGGQDLDLLSGATKRRRSSGMVDGPFLRSSRDGSGLPNMSSPAAGGTAAGPAGSSLSYWLPWEALEDLVLCAVVVRSCEGATTAGRDGTLGSLASPDASAATTGAGRREGDWHVAASVWETAAQALAAGADQLSMSAAHKAINQGMRRPAADCQARYLALLRAQVSAQSKAGSRQAQDAKVQADLPNGGPLDDLAALRRRLAALIACRKTCQRQVMEQKLAEAGAQAASDQLPGNGGSQALSGSAESLQALLADVDLLWQMAQEQALDAKHCTDPTSAPQPHQPAVVPVQDALRLFEAVRKGAGHPARGVLRYLGAVMSALQSGGITAAFKALLEQIQATPATEAALAGPQSPDDAQADGSLPATSFFIPCCHDSAASWNHSDAASDLTESAAGDLHLAAACATAWSGIESGRCGASTAAREHSRPALAWPAVAPQPVAAAECGAAASSPEC</sequence>
<feature type="compositionally biased region" description="Low complexity" evidence="11">
    <location>
        <begin position="50"/>
        <end position="62"/>
    </location>
</feature>
<feature type="compositionally biased region" description="Polar residues" evidence="11">
    <location>
        <begin position="1125"/>
        <end position="1140"/>
    </location>
</feature>
<dbReference type="Gene3D" id="3.40.50.300">
    <property type="entry name" value="P-loop containing nucleotide triphosphate hydrolases"/>
    <property type="match status" value="1"/>
</dbReference>
<evidence type="ECO:0000256" key="5">
    <source>
        <dbReference type="ARBA" id="ARBA00022806"/>
    </source>
</evidence>
<evidence type="ECO:0000256" key="9">
    <source>
        <dbReference type="ARBA" id="ARBA00023242"/>
    </source>
</evidence>
<dbReference type="PANTHER" id="PTHR45685:SF1">
    <property type="entry name" value="HELICASE SRCAP"/>
    <property type="match status" value="1"/>
</dbReference>
<evidence type="ECO:0000256" key="1">
    <source>
        <dbReference type="ARBA" id="ARBA00004123"/>
    </source>
</evidence>
<evidence type="ECO:0000313" key="15">
    <source>
        <dbReference type="Proteomes" id="UP001465755"/>
    </source>
</evidence>
<dbReference type="InterPro" id="IPR049730">
    <property type="entry name" value="SNF2/RAD54-like_C"/>
</dbReference>
<evidence type="ECO:0000256" key="2">
    <source>
        <dbReference type="ARBA" id="ARBA00009220"/>
    </source>
</evidence>
<dbReference type="Pfam" id="PF00271">
    <property type="entry name" value="Helicase_C"/>
    <property type="match status" value="1"/>
</dbReference>
<reference evidence="14 15" key="1">
    <citation type="journal article" date="2024" name="Nat. Commun.">
        <title>Phylogenomics reveals the evolutionary origins of lichenization in chlorophyte algae.</title>
        <authorList>
            <person name="Puginier C."/>
            <person name="Libourel C."/>
            <person name="Otte J."/>
            <person name="Skaloud P."/>
            <person name="Haon M."/>
            <person name="Grisel S."/>
            <person name="Petersen M."/>
            <person name="Berrin J.G."/>
            <person name="Delaux P.M."/>
            <person name="Dal Grande F."/>
            <person name="Keller J."/>
        </authorList>
    </citation>
    <scope>NUCLEOTIDE SEQUENCE [LARGE SCALE GENOMIC DNA]</scope>
    <source>
        <strain evidence="14 15">SAG 2036</strain>
    </source>
</reference>
<dbReference type="PROSITE" id="PS51192">
    <property type="entry name" value="HELICASE_ATP_BIND_1"/>
    <property type="match status" value="1"/>
</dbReference>
<dbReference type="InterPro" id="IPR027417">
    <property type="entry name" value="P-loop_NTPase"/>
</dbReference>
<comment type="subcellular location">
    <subcellularLocation>
        <location evidence="1">Nucleus</location>
    </subcellularLocation>
</comment>
<feature type="region of interest" description="Disordered" evidence="11">
    <location>
        <begin position="1295"/>
        <end position="1411"/>
    </location>
</feature>
<evidence type="ECO:0000256" key="7">
    <source>
        <dbReference type="ARBA" id="ARBA00022853"/>
    </source>
</evidence>
<feature type="domain" description="Helicase ATP-binding" evidence="12">
    <location>
        <begin position="429"/>
        <end position="594"/>
    </location>
</feature>
<dbReference type="FunFam" id="3.40.50.10810:FF:000005">
    <property type="entry name" value="Photoperiod-independent early flowering 1"/>
    <property type="match status" value="1"/>
</dbReference>
<dbReference type="InterPro" id="IPR050520">
    <property type="entry name" value="INO80/SWR1_helicase"/>
</dbReference>
<evidence type="ECO:0000259" key="13">
    <source>
        <dbReference type="PROSITE" id="PS51194"/>
    </source>
</evidence>
<feature type="compositionally biased region" description="Low complexity" evidence="11">
    <location>
        <begin position="1401"/>
        <end position="1411"/>
    </location>
</feature>
<feature type="compositionally biased region" description="Acidic residues" evidence="11">
    <location>
        <begin position="104"/>
        <end position="134"/>
    </location>
</feature>
<keyword evidence="10" id="KW-0175">Coiled coil</keyword>
<evidence type="ECO:0000256" key="6">
    <source>
        <dbReference type="ARBA" id="ARBA00022840"/>
    </source>
</evidence>
<feature type="region of interest" description="Disordered" evidence="11">
    <location>
        <begin position="1446"/>
        <end position="1468"/>
    </location>
</feature>
<evidence type="ECO:0000256" key="3">
    <source>
        <dbReference type="ARBA" id="ARBA00022741"/>
    </source>
</evidence>
<keyword evidence="15" id="KW-1185">Reference proteome</keyword>
<dbReference type="Proteomes" id="UP001465755">
    <property type="component" value="Unassembled WGS sequence"/>
</dbReference>
<organism evidence="14 15">
    <name type="scientific">Symbiochloris irregularis</name>
    <dbReference type="NCBI Taxonomy" id="706552"/>
    <lineage>
        <taxon>Eukaryota</taxon>
        <taxon>Viridiplantae</taxon>
        <taxon>Chlorophyta</taxon>
        <taxon>core chlorophytes</taxon>
        <taxon>Trebouxiophyceae</taxon>
        <taxon>Trebouxiales</taxon>
        <taxon>Trebouxiaceae</taxon>
        <taxon>Symbiochloris</taxon>
    </lineage>
</organism>
<dbReference type="InterPro" id="IPR001650">
    <property type="entry name" value="Helicase_C-like"/>
</dbReference>
<proteinExistence type="inferred from homology"/>
<dbReference type="GO" id="GO:0016887">
    <property type="term" value="F:ATP hydrolysis activity"/>
    <property type="evidence" value="ECO:0007669"/>
    <property type="project" value="TreeGrafter"/>
</dbReference>
<dbReference type="SUPFAM" id="SSF52540">
    <property type="entry name" value="P-loop containing nucleoside triphosphate hydrolases"/>
    <property type="match status" value="2"/>
</dbReference>
<evidence type="ECO:0000256" key="4">
    <source>
        <dbReference type="ARBA" id="ARBA00022801"/>
    </source>
</evidence>
<dbReference type="Gene3D" id="3.40.50.10810">
    <property type="entry name" value="Tandem AAA-ATPase domain"/>
    <property type="match status" value="1"/>
</dbReference>
<feature type="compositionally biased region" description="Basic and acidic residues" evidence="11">
    <location>
        <begin position="135"/>
        <end position="146"/>
    </location>
</feature>
<gene>
    <name evidence="14" type="ORF">WJX73_009601</name>
</gene>
<dbReference type="InterPro" id="IPR014001">
    <property type="entry name" value="Helicase_ATP-bd"/>
</dbReference>
<feature type="compositionally biased region" description="Acidic residues" evidence="11">
    <location>
        <begin position="147"/>
        <end position="161"/>
    </location>
</feature>
<feature type="compositionally biased region" description="Low complexity" evidence="11">
    <location>
        <begin position="332"/>
        <end position="343"/>
    </location>
</feature>
<dbReference type="InterPro" id="IPR000330">
    <property type="entry name" value="SNF2_N"/>
</dbReference>
<feature type="compositionally biased region" description="Low complexity" evidence="11">
    <location>
        <begin position="1310"/>
        <end position="1322"/>
    </location>
</feature>
<dbReference type="GO" id="GO:0000812">
    <property type="term" value="C:Swr1 complex"/>
    <property type="evidence" value="ECO:0007669"/>
    <property type="project" value="TreeGrafter"/>
</dbReference>
<dbReference type="SMART" id="SM00487">
    <property type="entry name" value="DEXDc"/>
    <property type="match status" value="1"/>
</dbReference>
<keyword evidence="9" id="KW-0539">Nucleus</keyword>
<dbReference type="CDD" id="cd18003">
    <property type="entry name" value="DEXQc_SRCAP"/>
    <property type="match status" value="1"/>
</dbReference>
<feature type="compositionally biased region" description="Polar residues" evidence="11">
    <location>
        <begin position="1346"/>
        <end position="1358"/>
    </location>
</feature>
<feature type="domain" description="Helicase C-terminal" evidence="13">
    <location>
        <begin position="882"/>
        <end position="1032"/>
    </location>
</feature>
<keyword evidence="3" id="KW-0547">Nucleotide-binding</keyword>
<keyword evidence="5" id="KW-0347">Helicase</keyword>
<keyword evidence="6" id="KW-0067">ATP-binding</keyword>
<feature type="compositionally biased region" description="Low complexity" evidence="11">
    <location>
        <begin position="78"/>
        <end position="91"/>
    </location>
</feature>
<dbReference type="GO" id="GO:0042393">
    <property type="term" value="F:histone binding"/>
    <property type="evidence" value="ECO:0007669"/>
    <property type="project" value="TreeGrafter"/>
</dbReference>
<comment type="similarity">
    <text evidence="2">Belongs to the SNF2/RAD54 helicase family. SWR1 subfamily.</text>
</comment>
<keyword evidence="4" id="KW-0378">Hydrolase</keyword>
<comment type="caution">
    <text evidence="14">The sequence shown here is derived from an EMBL/GenBank/DDBJ whole genome shotgun (WGS) entry which is preliminary data.</text>
</comment>
<dbReference type="GO" id="GO:0005524">
    <property type="term" value="F:ATP binding"/>
    <property type="evidence" value="ECO:0007669"/>
    <property type="project" value="UniProtKB-KW"/>
</dbReference>
<dbReference type="EMBL" id="JALJOQ010000228">
    <property type="protein sequence ID" value="KAK9788324.1"/>
    <property type="molecule type" value="Genomic_DNA"/>
</dbReference>
<dbReference type="GO" id="GO:0003677">
    <property type="term" value="F:DNA binding"/>
    <property type="evidence" value="ECO:0007669"/>
    <property type="project" value="UniProtKB-KW"/>
</dbReference>
<feature type="region of interest" description="Disordered" evidence="11">
    <location>
        <begin position="1057"/>
        <end position="1150"/>
    </location>
</feature>
<dbReference type="InterPro" id="IPR038718">
    <property type="entry name" value="SNF2-like_sf"/>
</dbReference>
<dbReference type="GO" id="GO:0006338">
    <property type="term" value="P:chromatin remodeling"/>
    <property type="evidence" value="ECO:0007669"/>
    <property type="project" value="TreeGrafter"/>
</dbReference>
<feature type="compositionally biased region" description="Basic and acidic residues" evidence="11">
    <location>
        <begin position="1326"/>
        <end position="1335"/>
    </location>
</feature>
<dbReference type="Pfam" id="PF00176">
    <property type="entry name" value="SNF2-rel_dom"/>
    <property type="match status" value="1"/>
</dbReference>
<evidence type="ECO:0000313" key="14">
    <source>
        <dbReference type="EMBL" id="KAK9788324.1"/>
    </source>
</evidence>
<dbReference type="Gene3D" id="1.20.120.850">
    <property type="entry name" value="SWI2/SNF2 ATPases, N-terminal domain"/>
    <property type="match status" value="1"/>
</dbReference>
<keyword evidence="8" id="KW-0238">DNA-binding</keyword>
<evidence type="ECO:0000259" key="12">
    <source>
        <dbReference type="PROSITE" id="PS51192"/>
    </source>
</evidence>
<feature type="coiled-coil region" evidence="10">
    <location>
        <begin position="1207"/>
        <end position="1287"/>
    </location>
</feature>
<dbReference type="PROSITE" id="PS51194">
    <property type="entry name" value="HELICASE_CTER"/>
    <property type="match status" value="1"/>
</dbReference>
<dbReference type="CDD" id="cd18793">
    <property type="entry name" value="SF2_C_SNF"/>
    <property type="match status" value="1"/>
</dbReference>
<feature type="compositionally biased region" description="Acidic residues" evidence="11">
    <location>
        <begin position="251"/>
        <end position="264"/>
    </location>
</feature>
<feature type="compositionally biased region" description="Low complexity" evidence="11">
    <location>
        <begin position="1081"/>
        <end position="1100"/>
    </location>
</feature>
<evidence type="ECO:0000256" key="10">
    <source>
        <dbReference type="SAM" id="Coils"/>
    </source>
</evidence>
<dbReference type="PANTHER" id="PTHR45685">
    <property type="entry name" value="HELICASE SRCAP-RELATED"/>
    <property type="match status" value="1"/>
</dbReference>
<feature type="region of interest" description="Disordered" evidence="11">
    <location>
        <begin position="1"/>
        <end position="23"/>
    </location>
</feature>